<dbReference type="EMBL" id="JAAAUQ010002191">
    <property type="protein sequence ID" value="KAF9126471.1"/>
    <property type="molecule type" value="Genomic_DNA"/>
</dbReference>
<feature type="non-terminal residue" evidence="1">
    <location>
        <position position="58"/>
    </location>
</feature>
<gene>
    <name evidence="1" type="ORF">BG015_004696</name>
</gene>
<protein>
    <submittedName>
        <fullName evidence="1">Uncharacterized protein</fullName>
    </submittedName>
</protein>
<comment type="caution">
    <text evidence="1">The sequence shown here is derived from an EMBL/GenBank/DDBJ whole genome shotgun (WGS) entry which is preliminary data.</text>
</comment>
<reference evidence="1" key="1">
    <citation type="journal article" date="2020" name="Fungal Divers.">
        <title>Resolving the Mortierellaceae phylogeny through synthesis of multi-gene phylogenetics and phylogenomics.</title>
        <authorList>
            <person name="Vandepol N."/>
            <person name="Liber J."/>
            <person name="Desiro A."/>
            <person name="Na H."/>
            <person name="Kennedy M."/>
            <person name="Barry K."/>
            <person name="Grigoriev I.V."/>
            <person name="Miller A.N."/>
            <person name="O'Donnell K."/>
            <person name="Stajich J.E."/>
            <person name="Bonito G."/>
        </authorList>
    </citation>
    <scope>NUCLEOTIDE SEQUENCE</scope>
    <source>
        <strain evidence="1">NRRL 6426</strain>
    </source>
</reference>
<evidence type="ECO:0000313" key="1">
    <source>
        <dbReference type="EMBL" id="KAF9126471.1"/>
    </source>
</evidence>
<evidence type="ECO:0000313" key="2">
    <source>
        <dbReference type="Proteomes" id="UP000748756"/>
    </source>
</evidence>
<dbReference type="AlphaFoldDB" id="A0A9P5RC95"/>
<name>A0A9P5RC95_9FUNG</name>
<dbReference type="Proteomes" id="UP000748756">
    <property type="component" value="Unassembled WGS sequence"/>
</dbReference>
<keyword evidence="2" id="KW-1185">Reference proteome</keyword>
<organism evidence="1 2">
    <name type="scientific">Linnemannia schmuckeri</name>
    <dbReference type="NCBI Taxonomy" id="64567"/>
    <lineage>
        <taxon>Eukaryota</taxon>
        <taxon>Fungi</taxon>
        <taxon>Fungi incertae sedis</taxon>
        <taxon>Mucoromycota</taxon>
        <taxon>Mortierellomycotina</taxon>
        <taxon>Mortierellomycetes</taxon>
        <taxon>Mortierellales</taxon>
        <taxon>Mortierellaceae</taxon>
        <taxon>Linnemannia</taxon>
    </lineage>
</organism>
<sequence>MPPNFGLEHYRPDPNKTKAMEGVELLSQELPTQEFNDFVIGFLNEYSRSDSTRFDSHS</sequence>
<proteinExistence type="predicted"/>
<accession>A0A9P5RC95</accession>